<dbReference type="PANTHER" id="PTHR31283">
    <property type="entry name" value="EKC/KEOPS COMPLEX SUBUNIT PCC1 FAMILY MEMBER"/>
    <property type="match status" value="1"/>
</dbReference>
<evidence type="ECO:0000256" key="3">
    <source>
        <dbReference type="ARBA" id="ARBA00007073"/>
    </source>
</evidence>
<evidence type="ECO:0000256" key="7">
    <source>
        <dbReference type="SAM" id="MobiDB-lite"/>
    </source>
</evidence>
<dbReference type="OrthoDB" id="10025739at2759"/>
<dbReference type="FunFam" id="3.30.310.50:FF:000005">
    <property type="entry name" value="L antigen family member 3"/>
    <property type="match status" value="1"/>
</dbReference>
<dbReference type="InterPro" id="IPR015419">
    <property type="entry name" value="CTAG/Pcc1"/>
</dbReference>
<dbReference type="PANTHER" id="PTHR31283:SF5">
    <property type="entry name" value="EKC_KEOPS COMPLEX SUBUNIT LAGE3"/>
    <property type="match status" value="1"/>
</dbReference>
<feature type="region of interest" description="Disordered" evidence="7">
    <location>
        <begin position="1"/>
        <end position="26"/>
    </location>
</feature>
<evidence type="ECO:0000256" key="6">
    <source>
        <dbReference type="ARBA" id="ARBA00023242"/>
    </source>
</evidence>
<keyword evidence="6" id="KW-0539">Nucleus</keyword>
<organism evidence="8 9">
    <name type="scientific">Acanthamoeba castellanii (strain ATCC 30010 / Neff)</name>
    <dbReference type="NCBI Taxonomy" id="1257118"/>
    <lineage>
        <taxon>Eukaryota</taxon>
        <taxon>Amoebozoa</taxon>
        <taxon>Discosea</taxon>
        <taxon>Longamoebia</taxon>
        <taxon>Centramoebida</taxon>
        <taxon>Acanthamoebidae</taxon>
        <taxon>Acanthamoeba</taxon>
    </lineage>
</organism>
<sequence>MKRQAEAQIAKKKPKMDDDLEYEPDSEDERLTNAGVLFPHKFNIDIPFARSEWADIVRTTLEVDKELKPTVVRRTLEAKDGVLHVTYEALEVRMLRTVVSSFFDMLLLTIDTIKAFGEQEQLPA</sequence>
<dbReference type="Proteomes" id="UP000011083">
    <property type="component" value="Unassembled WGS sequence"/>
</dbReference>
<gene>
    <name evidence="8" type="ORF">ACA1_116650</name>
</gene>
<dbReference type="VEuPathDB" id="AmoebaDB:ACA1_116650"/>
<keyword evidence="9" id="KW-1185">Reference proteome</keyword>
<dbReference type="KEGG" id="acan:ACA1_116650"/>
<evidence type="ECO:0000313" key="8">
    <source>
        <dbReference type="EMBL" id="ELR20193.1"/>
    </source>
</evidence>
<dbReference type="Gene3D" id="3.30.310.50">
    <property type="entry name" value="Alpha-D-phosphohexomutase, C-terminal domain"/>
    <property type="match status" value="1"/>
</dbReference>
<dbReference type="AlphaFoldDB" id="L8H624"/>
<accession>L8H624</accession>
<dbReference type="GO" id="GO:0005634">
    <property type="term" value="C:nucleus"/>
    <property type="evidence" value="ECO:0007669"/>
    <property type="project" value="UniProtKB-SubCell"/>
</dbReference>
<name>L8H624_ACACF</name>
<reference evidence="8 9" key="1">
    <citation type="journal article" date="2013" name="Genome Biol.">
        <title>Genome of Acanthamoeba castellanii highlights extensive lateral gene transfer and early evolution of tyrosine kinase signaling.</title>
        <authorList>
            <person name="Clarke M."/>
            <person name="Lohan A.J."/>
            <person name="Liu B."/>
            <person name="Lagkouvardos I."/>
            <person name="Roy S."/>
            <person name="Zafar N."/>
            <person name="Bertelli C."/>
            <person name="Schilde C."/>
            <person name="Kianianmomeni A."/>
            <person name="Burglin T.R."/>
            <person name="Frech C."/>
            <person name="Turcotte B."/>
            <person name="Kopec K.O."/>
            <person name="Synnott J.M."/>
            <person name="Choo C."/>
            <person name="Paponov I."/>
            <person name="Finkler A."/>
            <person name="Soon Heng Tan C."/>
            <person name="Hutchins A.P."/>
            <person name="Weinmeier T."/>
            <person name="Rattei T."/>
            <person name="Chu J.S."/>
            <person name="Gimenez G."/>
            <person name="Irimia M."/>
            <person name="Rigden D.J."/>
            <person name="Fitzpatrick D.A."/>
            <person name="Lorenzo-Morales J."/>
            <person name="Bateman A."/>
            <person name="Chiu C.H."/>
            <person name="Tang P."/>
            <person name="Hegemann P."/>
            <person name="Fromm H."/>
            <person name="Raoult D."/>
            <person name="Greub G."/>
            <person name="Miranda-Saavedra D."/>
            <person name="Chen N."/>
            <person name="Nash P."/>
            <person name="Ginger M.L."/>
            <person name="Horn M."/>
            <person name="Schaap P."/>
            <person name="Caler L."/>
            <person name="Loftus B."/>
        </authorList>
    </citation>
    <scope>NUCLEOTIDE SEQUENCE [LARGE SCALE GENOMIC DNA]</scope>
    <source>
        <strain evidence="8 9">Neff</strain>
    </source>
</reference>
<evidence type="ECO:0000256" key="1">
    <source>
        <dbReference type="ARBA" id="ARBA00004123"/>
    </source>
</evidence>
<dbReference type="GO" id="GO:0070525">
    <property type="term" value="P:tRNA threonylcarbamoyladenosine metabolic process"/>
    <property type="evidence" value="ECO:0007669"/>
    <property type="project" value="TreeGrafter"/>
</dbReference>
<protein>
    <submittedName>
        <fullName evidence="8">Transcription factor pcc1 protein</fullName>
    </submittedName>
</protein>
<comment type="subcellular location">
    <subcellularLocation>
        <location evidence="2">Cytoplasm</location>
    </subcellularLocation>
    <subcellularLocation>
        <location evidence="1">Nucleus</location>
    </subcellularLocation>
</comment>
<evidence type="ECO:0000256" key="5">
    <source>
        <dbReference type="ARBA" id="ARBA00022694"/>
    </source>
</evidence>
<comment type="similarity">
    <text evidence="3">Belongs to the CTAG/PCC1 family.</text>
</comment>
<dbReference type="EMBL" id="KB007926">
    <property type="protein sequence ID" value="ELR20193.1"/>
    <property type="molecule type" value="Genomic_DNA"/>
</dbReference>
<dbReference type="GO" id="GO:0008033">
    <property type="term" value="P:tRNA processing"/>
    <property type="evidence" value="ECO:0007669"/>
    <property type="project" value="UniProtKB-KW"/>
</dbReference>
<dbReference type="RefSeq" id="XP_004342303.1">
    <property type="nucleotide sequence ID" value="XM_004342254.1"/>
</dbReference>
<dbReference type="OMA" id="HAKIAYR"/>
<keyword evidence="4" id="KW-0963">Cytoplasm</keyword>
<keyword evidence="5" id="KW-0819">tRNA processing</keyword>
<dbReference type="GO" id="GO:0000408">
    <property type="term" value="C:EKC/KEOPS complex"/>
    <property type="evidence" value="ECO:0007669"/>
    <property type="project" value="TreeGrafter"/>
</dbReference>
<proteinExistence type="inferred from homology"/>
<dbReference type="GO" id="GO:0005737">
    <property type="term" value="C:cytoplasm"/>
    <property type="evidence" value="ECO:0007669"/>
    <property type="project" value="UniProtKB-SubCell"/>
</dbReference>
<evidence type="ECO:0000313" key="9">
    <source>
        <dbReference type="Proteomes" id="UP000011083"/>
    </source>
</evidence>
<dbReference type="GeneID" id="14921039"/>
<dbReference type="Pfam" id="PF09341">
    <property type="entry name" value="Pcc1"/>
    <property type="match status" value="1"/>
</dbReference>
<evidence type="ECO:0000256" key="2">
    <source>
        <dbReference type="ARBA" id="ARBA00004496"/>
    </source>
</evidence>
<evidence type="ECO:0000256" key="4">
    <source>
        <dbReference type="ARBA" id="ARBA00022490"/>
    </source>
</evidence>